<dbReference type="InterPro" id="IPR050393">
    <property type="entry name" value="MFP_Efflux_Pump"/>
</dbReference>
<dbReference type="NCBIfam" id="TIGR01730">
    <property type="entry name" value="RND_mfp"/>
    <property type="match status" value="1"/>
</dbReference>
<reference evidence="9" key="2">
    <citation type="submission" date="2012-03" db="EMBL/GenBank/DDBJ databases">
        <title>The complete genome sequence of the pioneer microbe on fresh volcanic deposit, Leptospirillum ferrooxidans strain C2-3.</title>
        <authorList>
            <person name="Fujimura R."/>
            <person name="Sato Y."/>
            <person name="Nishizawa T."/>
            <person name="Nanba K."/>
            <person name="Oshima K."/>
            <person name="Hattori M."/>
            <person name="Kamijo T."/>
            <person name="Ohta H."/>
        </authorList>
    </citation>
    <scope>NUCLEOTIDE SEQUENCE [LARGE SCALE GENOMIC DNA]</scope>
    <source>
        <strain evidence="9">C2-3</strain>
    </source>
</reference>
<dbReference type="InterPro" id="IPR006143">
    <property type="entry name" value="RND_pump_MFP"/>
</dbReference>
<dbReference type="Gene3D" id="2.40.30.170">
    <property type="match status" value="1"/>
</dbReference>
<comment type="similarity">
    <text evidence="1">Belongs to the membrane fusion protein (MFP) (TC 8.A.1) family.</text>
</comment>
<feature type="transmembrane region" description="Helical" evidence="5">
    <location>
        <begin position="12"/>
        <end position="32"/>
    </location>
</feature>
<keyword evidence="4 5" id="KW-0472">Membrane</keyword>
<keyword evidence="2 5" id="KW-0812">Transmembrane</keyword>
<proteinExistence type="inferred from homology"/>
<dbReference type="SUPFAM" id="SSF111369">
    <property type="entry name" value="HlyD-like secretion proteins"/>
    <property type="match status" value="1"/>
</dbReference>
<dbReference type="AlphaFoldDB" id="I0IN85"/>
<dbReference type="InterPro" id="IPR058634">
    <property type="entry name" value="AaeA-lik-b-barrel"/>
</dbReference>
<dbReference type="Gene3D" id="2.40.50.100">
    <property type="match status" value="1"/>
</dbReference>
<sequence length="298" mass="33572">MAGNSSLMSRVALTLVILILSSFVGWRLWVYYLEAPWTRDGKIRADFISVAPDVSGLVSQIFVHENDQVKKGDILFRIDPERFRIAILQARARVLGTMAVMDEAGRNARRYHQLMLNGDATREVARNMEARYEKSRADYQEAMAQLSLSILDQKRSEVRARVNGKIANMTLEPGDYVHRGDGVLSLVDTDSLHVDGYFEETKLSRIHIGDPVEIRMMGARRSIWGHVSGIAGGIRDRERHERPGSPPDVNPTFSWVRLAQRIPVRVHLDKVPPGLRLVSGRTVTVIDRKGPLVGKLFP</sequence>
<evidence type="ECO:0000256" key="1">
    <source>
        <dbReference type="ARBA" id="ARBA00009477"/>
    </source>
</evidence>
<feature type="domain" description="p-hydroxybenzoic acid efflux pump subunit AaeA-like beta-barrel" evidence="7">
    <location>
        <begin position="191"/>
        <end position="286"/>
    </location>
</feature>
<accession>I0IN85</accession>
<protein>
    <submittedName>
        <fullName evidence="8">Putative secretion protein</fullName>
    </submittedName>
</protein>
<gene>
    <name evidence="8" type="primary">hlyD</name>
    <name evidence="8" type="ordered locus">LFE_1031</name>
</gene>
<evidence type="ECO:0000313" key="9">
    <source>
        <dbReference type="Proteomes" id="UP000007382"/>
    </source>
</evidence>
<dbReference type="KEGG" id="lfc:LFE_1031"/>
<dbReference type="STRING" id="1162668.LFE_1031"/>
<dbReference type="GO" id="GO:0022857">
    <property type="term" value="F:transmembrane transporter activity"/>
    <property type="evidence" value="ECO:0007669"/>
    <property type="project" value="InterPro"/>
</dbReference>
<dbReference type="InterPro" id="IPR058625">
    <property type="entry name" value="MdtA-like_BSH"/>
</dbReference>
<feature type="domain" description="Multidrug resistance protein MdtA-like barrel-sandwich hybrid" evidence="6">
    <location>
        <begin position="48"/>
        <end position="183"/>
    </location>
</feature>
<dbReference type="GO" id="GO:0016020">
    <property type="term" value="C:membrane"/>
    <property type="evidence" value="ECO:0007669"/>
    <property type="project" value="InterPro"/>
</dbReference>
<name>I0IN85_LEPFC</name>
<dbReference type="EMBL" id="AP012342">
    <property type="protein sequence ID" value="BAM06734.1"/>
    <property type="molecule type" value="Genomic_DNA"/>
</dbReference>
<dbReference type="PANTHER" id="PTHR30367:SF12">
    <property type="entry name" value="P-HYDROXYBENZOIC ACID EFFLUX PUMP SUBUNIT AAEA"/>
    <property type="match status" value="1"/>
</dbReference>
<dbReference type="Pfam" id="PF25963">
    <property type="entry name" value="Beta-barrel_AAEA"/>
    <property type="match status" value="1"/>
</dbReference>
<evidence type="ECO:0000256" key="5">
    <source>
        <dbReference type="SAM" id="Phobius"/>
    </source>
</evidence>
<dbReference type="Proteomes" id="UP000007382">
    <property type="component" value="Chromosome"/>
</dbReference>
<organism evidence="8 9">
    <name type="scientific">Leptospirillum ferrooxidans (strain C2-3)</name>
    <dbReference type="NCBI Taxonomy" id="1162668"/>
    <lineage>
        <taxon>Bacteria</taxon>
        <taxon>Pseudomonadati</taxon>
        <taxon>Nitrospirota</taxon>
        <taxon>Nitrospiria</taxon>
        <taxon>Nitrospirales</taxon>
        <taxon>Nitrospiraceae</taxon>
        <taxon>Leptospirillum</taxon>
    </lineage>
</organism>
<dbReference type="PANTHER" id="PTHR30367">
    <property type="entry name" value="P-HYDROXYBENZOIC ACID EFFLUX PUMP SUBUNIT AAEA-RELATED"/>
    <property type="match status" value="1"/>
</dbReference>
<evidence type="ECO:0000256" key="4">
    <source>
        <dbReference type="ARBA" id="ARBA00023136"/>
    </source>
</evidence>
<dbReference type="HOGENOM" id="CLU_018816_15_2_0"/>
<evidence type="ECO:0000259" key="6">
    <source>
        <dbReference type="Pfam" id="PF25917"/>
    </source>
</evidence>
<evidence type="ECO:0000259" key="7">
    <source>
        <dbReference type="Pfam" id="PF25963"/>
    </source>
</evidence>
<dbReference type="eggNOG" id="COG1566">
    <property type="taxonomic scope" value="Bacteria"/>
</dbReference>
<keyword evidence="3 5" id="KW-1133">Transmembrane helix</keyword>
<keyword evidence="9" id="KW-1185">Reference proteome</keyword>
<dbReference type="PATRIC" id="fig|1162668.3.peg.1198"/>
<evidence type="ECO:0000256" key="3">
    <source>
        <dbReference type="ARBA" id="ARBA00022989"/>
    </source>
</evidence>
<dbReference type="Pfam" id="PF25917">
    <property type="entry name" value="BSH_RND"/>
    <property type="match status" value="1"/>
</dbReference>
<evidence type="ECO:0000256" key="2">
    <source>
        <dbReference type="ARBA" id="ARBA00022692"/>
    </source>
</evidence>
<reference evidence="8 9" key="1">
    <citation type="journal article" date="2012" name="J. Bacteriol.">
        <title>Complete Genome Sequence of Leptospirillum ferrooxidans Strain C2-3, Isolated from a Fresh Volcanic Ash Deposit on the Island of Miyake, Japan.</title>
        <authorList>
            <person name="Fujimura R."/>
            <person name="Sato Y."/>
            <person name="Nishizawa T."/>
            <person name="Oshima K."/>
            <person name="Kim S.-W."/>
            <person name="Hattori M."/>
            <person name="Kamijo T."/>
            <person name="Ohta H."/>
        </authorList>
    </citation>
    <scope>NUCLEOTIDE SEQUENCE [LARGE SCALE GENOMIC DNA]</scope>
    <source>
        <strain evidence="8 9">C2-3</strain>
    </source>
</reference>
<evidence type="ECO:0000313" key="8">
    <source>
        <dbReference type="EMBL" id="BAM06734.1"/>
    </source>
</evidence>